<name>A0A6J4L4V0_9ACTN</name>
<evidence type="ECO:0000313" key="2">
    <source>
        <dbReference type="EMBL" id="CAA9321415.1"/>
    </source>
</evidence>
<dbReference type="EMBL" id="CADCUE010000064">
    <property type="protein sequence ID" value="CAA9321415.1"/>
    <property type="molecule type" value="Genomic_DNA"/>
</dbReference>
<feature type="region of interest" description="Disordered" evidence="1">
    <location>
        <begin position="112"/>
        <end position="136"/>
    </location>
</feature>
<feature type="non-terminal residue" evidence="2">
    <location>
        <position position="1"/>
    </location>
</feature>
<reference evidence="2" key="1">
    <citation type="submission" date="2020-02" db="EMBL/GenBank/DDBJ databases">
        <authorList>
            <person name="Meier V. D."/>
        </authorList>
    </citation>
    <scope>NUCLEOTIDE SEQUENCE</scope>
    <source>
        <strain evidence="2">AVDCRST_MAG16</strain>
    </source>
</reference>
<gene>
    <name evidence="2" type="ORF">AVDCRST_MAG16-819</name>
</gene>
<accession>A0A6J4L4V0</accession>
<feature type="region of interest" description="Disordered" evidence="1">
    <location>
        <begin position="1"/>
        <end position="77"/>
    </location>
</feature>
<dbReference type="AlphaFoldDB" id="A0A6J4L4V0"/>
<sequence>CRAAPRRRASSGPVRSTGRPRATRWSSSGGFRQHPRSVSCPVVTDWSRGGSSWAGVPVDGPRRASARPPSTPWTAWPGRRRRVGRQLPCSQRTSSRSAARCVAASGAPARALRAGARSRRPPCAASTGAGAATRSR</sequence>
<feature type="non-terminal residue" evidence="2">
    <location>
        <position position="136"/>
    </location>
</feature>
<proteinExistence type="predicted"/>
<protein>
    <submittedName>
        <fullName evidence="2">Uncharacterized protein</fullName>
    </submittedName>
</protein>
<evidence type="ECO:0000256" key="1">
    <source>
        <dbReference type="SAM" id="MobiDB-lite"/>
    </source>
</evidence>
<organism evidence="2">
    <name type="scientific">uncultured Frankineae bacterium</name>
    <dbReference type="NCBI Taxonomy" id="437475"/>
    <lineage>
        <taxon>Bacteria</taxon>
        <taxon>Bacillati</taxon>
        <taxon>Actinomycetota</taxon>
        <taxon>Actinomycetes</taxon>
        <taxon>Frankiales</taxon>
        <taxon>environmental samples</taxon>
    </lineage>
</organism>